<comment type="caution">
    <text evidence="1">The sequence shown here is derived from an EMBL/GenBank/DDBJ whole genome shotgun (WGS) entry which is preliminary data.</text>
</comment>
<proteinExistence type="predicted"/>
<reference evidence="1 2" key="1">
    <citation type="submission" date="2015-07" db="EMBL/GenBank/DDBJ databases">
        <title>Draft Genome Sequence of Malassezia furfur CBS1878 and Malassezia pachydermatis CBS1879.</title>
        <authorList>
            <person name="Triana S."/>
            <person name="Ohm R."/>
            <person name="Gonzalez A."/>
            <person name="DeCock H."/>
            <person name="Restrepo S."/>
            <person name="Celis A."/>
        </authorList>
    </citation>
    <scope>NUCLEOTIDE SEQUENCE [LARGE SCALE GENOMIC DNA]</scope>
    <source>
        <strain evidence="1 2">CBS 1879</strain>
    </source>
</reference>
<dbReference type="GeneID" id="28726811"/>
<organism evidence="1 2">
    <name type="scientific">Malassezia pachydermatis</name>
    <dbReference type="NCBI Taxonomy" id="77020"/>
    <lineage>
        <taxon>Eukaryota</taxon>
        <taxon>Fungi</taxon>
        <taxon>Dikarya</taxon>
        <taxon>Basidiomycota</taxon>
        <taxon>Ustilaginomycotina</taxon>
        <taxon>Malasseziomycetes</taxon>
        <taxon>Malasseziales</taxon>
        <taxon>Malasseziaceae</taxon>
        <taxon>Malassezia</taxon>
    </lineage>
</organism>
<dbReference type="EMBL" id="LGAV01000010">
    <property type="protein sequence ID" value="KOS12607.1"/>
    <property type="molecule type" value="Genomic_DNA"/>
</dbReference>
<gene>
    <name evidence="1" type="ORF">Malapachy_0415</name>
</gene>
<protein>
    <submittedName>
        <fullName evidence="1">Uncharacterized protein</fullName>
    </submittedName>
</protein>
<accession>A0A0M8MLN3</accession>
<dbReference type="STRING" id="77020.A0A0M8MLN3"/>
<dbReference type="AlphaFoldDB" id="A0A0M8MLN3"/>
<sequence length="103" mass="11811">MARNGNLSSRSVLEHAERQWPSNPYLHMLSTPLRRCIVSHFVLPKAFMIQIKPVHLPSSEEHPPEITMAPDGILHPRFAMRKPGIGAWVTADQTVFKDLYKRQ</sequence>
<evidence type="ECO:0000313" key="1">
    <source>
        <dbReference type="EMBL" id="KOS12607.1"/>
    </source>
</evidence>
<dbReference type="VEuPathDB" id="FungiDB:Malapachy_0415"/>
<dbReference type="OrthoDB" id="3363286at2759"/>
<dbReference type="Proteomes" id="UP000037751">
    <property type="component" value="Unassembled WGS sequence"/>
</dbReference>
<evidence type="ECO:0000313" key="2">
    <source>
        <dbReference type="Proteomes" id="UP000037751"/>
    </source>
</evidence>
<dbReference type="RefSeq" id="XP_017990239.1">
    <property type="nucleotide sequence ID" value="XM_018134936.1"/>
</dbReference>
<keyword evidence="2" id="KW-1185">Reference proteome</keyword>
<name>A0A0M8MLN3_9BASI</name>